<keyword evidence="1" id="KW-0812">Transmembrane</keyword>
<dbReference type="RefSeq" id="WP_278468176.1">
    <property type="nucleotide sequence ID" value="NZ_JAGZMU010000005.1"/>
</dbReference>
<evidence type="ECO:0000256" key="1">
    <source>
        <dbReference type="SAM" id="Phobius"/>
    </source>
</evidence>
<proteinExistence type="predicted"/>
<feature type="transmembrane region" description="Helical" evidence="1">
    <location>
        <begin position="9"/>
        <end position="31"/>
    </location>
</feature>
<keyword evidence="1" id="KW-1133">Transmembrane helix</keyword>
<reference evidence="2" key="1">
    <citation type="submission" date="2021-02" db="EMBL/GenBank/DDBJ databases">
        <title>Infant gut strain persistence is associated with maternal origin, phylogeny, and functional potential including surface adhesion and iron acquisition.</title>
        <authorList>
            <person name="Lou Y.C."/>
        </authorList>
    </citation>
    <scope>NUCLEOTIDE SEQUENCE</scope>
    <source>
        <strain evidence="2">L3_108_031G1_dasL3_108_031G1_concoct_20</strain>
    </source>
</reference>
<name>A0A942WQR6_VEIPA</name>
<protein>
    <submittedName>
        <fullName evidence="2">Uncharacterized protein</fullName>
    </submittedName>
</protein>
<accession>A0A942WQR6</accession>
<organism evidence="2 3">
    <name type="scientific">Veillonella parvula</name>
    <name type="common">Staphylococcus parvulus</name>
    <dbReference type="NCBI Taxonomy" id="29466"/>
    <lineage>
        <taxon>Bacteria</taxon>
        <taxon>Bacillati</taxon>
        <taxon>Bacillota</taxon>
        <taxon>Negativicutes</taxon>
        <taxon>Veillonellales</taxon>
        <taxon>Veillonellaceae</taxon>
        <taxon>Veillonella</taxon>
    </lineage>
</organism>
<gene>
    <name evidence="2" type="ORF">KHZ90_08675</name>
</gene>
<dbReference type="EMBL" id="JAGZMU010000005">
    <property type="protein sequence ID" value="MBS4893836.1"/>
    <property type="molecule type" value="Genomic_DNA"/>
</dbReference>
<sequence length="164" mass="19274">MLVQKLEELMFKFCMLTVLLGFIKILFFYVWQKFLAVKKLGVKRNKKCIKSNNKFNKNHVVKSSNLSVKSNISEVIQTSELLDLKLQAKELFKTLLQNKKINRAEILDIKDYLLENVEDPTLSNKEYKNDAHCIYSLFKSKYIDEDILKEVINFMLVSSNRKIS</sequence>
<comment type="caution">
    <text evidence="2">The sequence shown here is derived from an EMBL/GenBank/DDBJ whole genome shotgun (WGS) entry which is preliminary data.</text>
</comment>
<evidence type="ECO:0000313" key="3">
    <source>
        <dbReference type="Proteomes" id="UP000778864"/>
    </source>
</evidence>
<dbReference type="Proteomes" id="UP000778864">
    <property type="component" value="Unassembled WGS sequence"/>
</dbReference>
<evidence type="ECO:0000313" key="2">
    <source>
        <dbReference type="EMBL" id="MBS4893836.1"/>
    </source>
</evidence>
<keyword evidence="1" id="KW-0472">Membrane</keyword>
<dbReference type="AlphaFoldDB" id="A0A942WQR6"/>